<dbReference type="PaxDb" id="65489-OBART08G15410.1"/>
<accession>A0A0D3H0G6</accession>
<evidence type="ECO:0000313" key="5">
    <source>
        <dbReference type="EnsemblPlants" id="OBART08G15410.1"/>
    </source>
</evidence>
<protein>
    <recommendedName>
        <fullName evidence="4">H15 domain-containing protein</fullName>
    </recommendedName>
</protein>
<evidence type="ECO:0000256" key="2">
    <source>
        <dbReference type="ARBA" id="ARBA00023125"/>
    </source>
</evidence>
<proteinExistence type="predicted"/>
<dbReference type="Pfam" id="PF12620">
    <property type="entry name" value="DUF3778"/>
    <property type="match status" value="1"/>
</dbReference>
<evidence type="ECO:0000259" key="4">
    <source>
        <dbReference type="PROSITE" id="PS51504"/>
    </source>
</evidence>
<dbReference type="Gene3D" id="1.10.10.10">
    <property type="entry name" value="Winged helix-like DNA-binding domain superfamily/Winged helix DNA-binding domain"/>
    <property type="match status" value="1"/>
</dbReference>
<evidence type="ECO:0000256" key="3">
    <source>
        <dbReference type="ARBA" id="ARBA00023242"/>
    </source>
</evidence>
<dbReference type="InterPro" id="IPR022256">
    <property type="entry name" value="DUF3778"/>
</dbReference>
<dbReference type="PANTHER" id="PTHR11467">
    <property type="entry name" value="HISTONE H1"/>
    <property type="match status" value="1"/>
</dbReference>
<dbReference type="PROSITE" id="PS51504">
    <property type="entry name" value="H15"/>
    <property type="match status" value="1"/>
</dbReference>
<dbReference type="SUPFAM" id="SSF46785">
    <property type="entry name" value="Winged helix' DNA-binding domain"/>
    <property type="match status" value="1"/>
</dbReference>
<dbReference type="GO" id="GO:0000786">
    <property type="term" value="C:nucleosome"/>
    <property type="evidence" value="ECO:0007669"/>
    <property type="project" value="InterPro"/>
</dbReference>
<keyword evidence="2" id="KW-0238">DNA-binding</keyword>
<dbReference type="AlphaFoldDB" id="A0A0D3H0G6"/>
<dbReference type="GO" id="GO:0030261">
    <property type="term" value="P:chromosome condensation"/>
    <property type="evidence" value="ECO:0007669"/>
    <property type="project" value="TreeGrafter"/>
</dbReference>
<feature type="domain" description="H15" evidence="4">
    <location>
        <begin position="12"/>
        <end position="93"/>
    </location>
</feature>
<dbReference type="GO" id="GO:0005730">
    <property type="term" value="C:nucleolus"/>
    <property type="evidence" value="ECO:0007669"/>
    <property type="project" value="TreeGrafter"/>
</dbReference>
<dbReference type="SMART" id="SM00526">
    <property type="entry name" value="H15"/>
    <property type="match status" value="1"/>
</dbReference>
<dbReference type="EnsemblPlants" id="OBART08G15410.1">
    <property type="protein sequence ID" value="OBART08G15410.1"/>
    <property type="gene ID" value="OBART08G15410"/>
</dbReference>
<evidence type="ECO:0000313" key="6">
    <source>
        <dbReference type="Proteomes" id="UP000026960"/>
    </source>
</evidence>
<dbReference type="InterPro" id="IPR036390">
    <property type="entry name" value="WH_DNA-bd_sf"/>
</dbReference>
<dbReference type="Gramene" id="OBART08G15410.1">
    <property type="protein sequence ID" value="OBART08G15410.1"/>
    <property type="gene ID" value="OBART08G15410"/>
</dbReference>
<dbReference type="Pfam" id="PF00538">
    <property type="entry name" value="Linker_histone"/>
    <property type="match status" value="1"/>
</dbReference>
<reference evidence="5" key="2">
    <citation type="submission" date="2015-03" db="UniProtKB">
        <authorList>
            <consortium name="EnsemblPlants"/>
        </authorList>
    </citation>
    <scope>IDENTIFICATION</scope>
</reference>
<keyword evidence="6" id="KW-1185">Reference proteome</keyword>
<sequence>MAAADEASKPPPLPPYPEMILAAIEGLNEKSGSNKSAISKFIEGNCVPLLHLRIGVFVFVFFLLSHFCELVWPLMVATDVLVGGGGGSWYLCASWTANRRHGGQIIPEQEPQSKMEFPDLDGLGGGGGGASGSGCRHLARVRVCVGGGDGVCIAPGTSVAVVEVATVSALPSALRHPSSPFAVPELAVALFPSVAPVLAVAPAGVGMCAVIGMWRLSPPELQSLAVVLSLAISGLKARQKSIGSLSKAPLLLVGRSTFWPSLLIPSSRSRTWFVIRVELGPPVQFRLSGLLEFLRFNDESHGDALLSPVMLTPKIYGSTTNLDLVPFPWRQPKGINGLSSGVHFN</sequence>
<dbReference type="InterPro" id="IPR036388">
    <property type="entry name" value="WH-like_DNA-bd_sf"/>
</dbReference>
<organism evidence="5">
    <name type="scientific">Oryza barthii</name>
    <dbReference type="NCBI Taxonomy" id="65489"/>
    <lineage>
        <taxon>Eukaryota</taxon>
        <taxon>Viridiplantae</taxon>
        <taxon>Streptophyta</taxon>
        <taxon>Embryophyta</taxon>
        <taxon>Tracheophyta</taxon>
        <taxon>Spermatophyta</taxon>
        <taxon>Magnoliopsida</taxon>
        <taxon>Liliopsida</taxon>
        <taxon>Poales</taxon>
        <taxon>Poaceae</taxon>
        <taxon>BOP clade</taxon>
        <taxon>Oryzoideae</taxon>
        <taxon>Oryzeae</taxon>
        <taxon>Oryzinae</taxon>
        <taxon>Oryza</taxon>
    </lineage>
</organism>
<dbReference type="GO" id="GO:0003690">
    <property type="term" value="F:double-stranded DNA binding"/>
    <property type="evidence" value="ECO:0007669"/>
    <property type="project" value="TreeGrafter"/>
</dbReference>
<dbReference type="InterPro" id="IPR005818">
    <property type="entry name" value="Histone_H1/H5_H15"/>
</dbReference>
<dbReference type="GO" id="GO:0031492">
    <property type="term" value="F:nucleosomal DNA binding"/>
    <property type="evidence" value="ECO:0007669"/>
    <property type="project" value="TreeGrafter"/>
</dbReference>
<dbReference type="GO" id="GO:0045910">
    <property type="term" value="P:negative regulation of DNA recombination"/>
    <property type="evidence" value="ECO:0007669"/>
    <property type="project" value="TreeGrafter"/>
</dbReference>
<dbReference type="Proteomes" id="UP000026960">
    <property type="component" value="Chromosome 8"/>
</dbReference>
<evidence type="ECO:0000256" key="1">
    <source>
        <dbReference type="ARBA" id="ARBA00004123"/>
    </source>
</evidence>
<dbReference type="GO" id="GO:0006334">
    <property type="term" value="P:nucleosome assembly"/>
    <property type="evidence" value="ECO:0007669"/>
    <property type="project" value="InterPro"/>
</dbReference>
<keyword evidence="3" id="KW-0539">Nucleus</keyword>
<dbReference type="HOGENOM" id="CLU_068340_1_0_1"/>
<name>A0A0D3H0G6_9ORYZ</name>
<comment type="subcellular location">
    <subcellularLocation>
        <location evidence="1">Nucleus</location>
    </subcellularLocation>
</comment>
<dbReference type="PANTHER" id="PTHR11467:SF162">
    <property type="entry name" value="HMG-Y-RELATED PROTEIN A"/>
    <property type="match status" value="1"/>
</dbReference>
<reference evidence="5" key="1">
    <citation type="journal article" date="2009" name="Rice">
        <title>De Novo Next Generation Sequencing of Plant Genomes.</title>
        <authorList>
            <person name="Rounsley S."/>
            <person name="Marri P.R."/>
            <person name="Yu Y."/>
            <person name="He R."/>
            <person name="Sisneros N."/>
            <person name="Goicoechea J.L."/>
            <person name="Lee S.J."/>
            <person name="Angelova A."/>
            <person name="Kudrna D."/>
            <person name="Luo M."/>
            <person name="Affourtit J."/>
            <person name="Desany B."/>
            <person name="Knight J."/>
            <person name="Niazi F."/>
            <person name="Egholm M."/>
            <person name="Wing R.A."/>
        </authorList>
    </citation>
    <scope>NUCLEOTIDE SEQUENCE [LARGE SCALE GENOMIC DNA]</scope>
    <source>
        <strain evidence="5">cv. IRGC 105608</strain>
    </source>
</reference>